<dbReference type="RefSeq" id="WP_278058091.1">
    <property type="nucleotide sequence ID" value="NZ_CP121247.1"/>
</dbReference>
<protein>
    <submittedName>
        <fullName evidence="5">AcrR family transcriptional regulator</fullName>
    </submittedName>
</protein>
<dbReference type="Gene3D" id="1.10.357.10">
    <property type="entry name" value="Tetracycline Repressor, domain 2"/>
    <property type="match status" value="1"/>
</dbReference>
<feature type="DNA-binding region" description="H-T-H motif" evidence="2">
    <location>
        <begin position="53"/>
        <end position="72"/>
    </location>
</feature>
<proteinExistence type="predicted"/>
<keyword evidence="6" id="KW-1185">Reference proteome</keyword>
<dbReference type="InterPro" id="IPR001647">
    <property type="entry name" value="HTH_TetR"/>
</dbReference>
<evidence type="ECO:0000256" key="3">
    <source>
        <dbReference type="SAM" id="MobiDB-lite"/>
    </source>
</evidence>
<evidence type="ECO:0000259" key="4">
    <source>
        <dbReference type="PROSITE" id="PS50977"/>
    </source>
</evidence>
<evidence type="ECO:0000313" key="6">
    <source>
        <dbReference type="Proteomes" id="UP001235966"/>
    </source>
</evidence>
<dbReference type="InterPro" id="IPR009057">
    <property type="entry name" value="Homeodomain-like_sf"/>
</dbReference>
<reference evidence="5 6" key="1">
    <citation type="submission" date="2023-07" db="EMBL/GenBank/DDBJ databases">
        <title>Sequencing the genomes of 1000 actinobacteria strains.</title>
        <authorList>
            <person name="Klenk H.-P."/>
        </authorList>
    </citation>
    <scope>NUCLEOTIDE SEQUENCE [LARGE SCALE GENOMIC DNA]</scope>
    <source>
        <strain evidence="5 6">DSM 102162</strain>
    </source>
</reference>
<evidence type="ECO:0000313" key="5">
    <source>
        <dbReference type="EMBL" id="MDP9800694.1"/>
    </source>
</evidence>
<feature type="domain" description="HTH tetR-type" evidence="4">
    <location>
        <begin position="29"/>
        <end position="90"/>
    </location>
</feature>
<feature type="region of interest" description="Disordered" evidence="3">
    <location>
        <begin position="1"/>
        <end position="23"/>
    </location>
</feature>
<gene>
    <name evidence="5" type="ORF">J2S49_000770</name>
</gene>
<dbReference type="EMBL" id="JAUSQW010000001">
    <property type="protein sequence ID" value="MDP9800694.1"/>
    <property type="molecule type" value="Genomic_DNA"/>
</dbReference>
<dbReference type="Proteomes" id="UP001235966">
    <property type="component" value="Unassembled WGS sequence"/>
</dbReference>
<dbReference type="PROSITE" id="PS50977">
    <property type="entry name" value="HTH_TETR_2"/>
    <property type="match status" value="1"/>
</dbReference>
<comment type="caution">
    <text evidence="5">The sequence shown here is derived from an EMBL/GenBank/DDBJ whole genome shotgun (WGS) entry which is preliminary data.</text>
</comment>
<sequence>MDRRTHSAAAEMLKNTQPADHPWHEEKFLARRREISRAAVNLAEETQSVEAVSVEEIAKEAGISRRTFFNYLPSKMAALLLPYFIVRSTYMGIAISQPEEASALEAVRAGIEGAIAHADDFELAARSERVLASFVHAAGSGGEIPNAEATQSHLRALEENLAKREGGESPIELSLIMSLGDHILRLALRSHLDERGKSPSEVVEEAFLFLGR</sequence>
<accession>A0ABT9NAG2</accession>
<keyword evidence="1 2" id="KW-0238">DNA-binding</keyword>
<organism evidence="5 6">
    <name type="scientific">Arcanobacterium wilhelmae</name>
    <dbReference type="NCBI Taxonomy" id="1803177"/>
    <lineage>
        <taxon>Bacteria</taxon>
        <taxon>Bacillati</taxon>
        <taxon>Actinomycetota</taxon>
        <taxon>Actinomycetes</taxon>
        <taxon>Actinomycetales</taxon>
        <taxon>Actinomycetaceae</taxon>
        <taxon>Arcanobacterium</taxon>
    </lineage>
</organism>
<evidence type="ECO:0000256" key="2">
    <source>
        <dbReference type="PROSITE-ProRule" id="PRU00335"/>
    </source>
</evidence>
<dbReference type="Pfam" id="PF00440">
    <property type="entry name" value="TetR_N"/>
    <property type="match status" value="1"/>
</dbReference>
<name>A0ABT9NAG2_9ACTO</name>
<dbReference type="SUPFAM" id="SSF46689">
    <property type="entry name" value="Homeodomain-like"/>
    <property type="match status" value="1"/>
</dbReference>
<evidence type="ECO:0000256" key="1">
    <source>
        <dbReference type="ARBA" id="ARBA00023125"/>
    </source>
</evidence>